<keyword evidence="2" id="KW-1185">Reference proteome</keyword>
<evidence type="ECO:0000313" key="2">
    <source>
        <dbReference type="Proteomes" id="UP000646827"/>
    </source>
</evidence>
<sequence length="251" mass="28444">MWNLNFEHYNGLLKSINTNRKDSFETTYMHGFLELGFADNFVAEKSRWFAGEPDFIKLLTRLAPQLSPPSIDPTINAAEFDLNTFVNYAEKWNGRLEVSGCEQLPPSTYPLDLKPIVPISDAHYDLLLKSDEARSKKGINIQALFLETDNNGDPVIRAGSQHTEMRYGRITYFFVHRIRIHQGSNTGYFDHTFAFVNWYAKSTDIASIAAQRSHGLMECILPIHRIFSPIAVAPNGPDKLVVIPLPRKTTG</sequence>
<organism evidence="1 2">
    <name type="scientific">Circinella minor</name>
    <dbReference type="NCBI Taxonomy" id="1195481"/>
    <lineage>
        <taxon>Eukaryota</taxon>
        <taxon>Fungi</taxon>
        <taxon>Fungi incertae sedis</taxon>
        <taxon>Mucoromycota</taxon>
        <taxon>Mucoromycotina</taxon>
        <taxon>Mucoromycetes</taxon>
        <taxon>Mucorales</taxon>
        <taxon>Lichtheimiaceae</taxon>
        <taxon>Circinella</taxon>
    </lineage>
</organism>
<comment type="caution">
    <text evidence="1">The sequence shown here is derived from an EMBL/GenBank/DDBJ whole genome shotgun (WGS) entry which is preliminary data.</text>
</comment>
<dbReference type="AlphaFoldDB" id="A0A8H7RMR3"/>
<proteinExistence type="predicted"/>
<protein>
    <submittedName>
        <fullName evidence="1">Uncharacterized protein</fullName>
    </submittedName>
</protein>
<gene>
    <name evidence="1" type="ORF">INT45_000345</name>
</gene>
<name>A0A8H7RMR3_9FUNG</name>
<accession>A0A8H7RMR3</accession>
<dbReference type="Proteomes" id="UP000646827">
    <property type="component" value="Unassembled WGS sequence"/>
</dbReference>
<dbReference type="EMBL" id="JAEPRB010000751">
    <property type="protein sequence ID" value="KAG2212506.1"/>
    <property type="molecule type" value="Genomic_DNA"/>
</dbReference>
<evidence type="ECO:0000313" key="1">
    <source>
        <dbReference type="EMBL" id="KAG2212506.1"/>
    </source>
</evidence>
<reference evidence="1 2" key="1">
    <citation type="submission" date="2020-12" db="EMBL/GenBank/DDBJ databases">
        <title>Metabolic potential, ecology and presence of endohyphal bacteria is reflected in genomic diversity of Mucoromycotina.</title>
        <authorList>
            <person name="Muszewska A."/>
            <person name="Okrasinska A."/>
            <person name="Steczkiewicz K."/>
            <person name="Drgas O."/>
            <person name="Orlowska M."/>
            <person name="Perlinska-Lenart U."/>
            <person name="Aleksandrzak-Piekarczyk T."/>
            <person name="Szatraj K."/>
            <person name="Zielenkiewicz U."/>
            <person name="Pilsyk S."/>
            <person name="Malc E."/>
            <person name="Mieczkowski P."/>
            <person name="Kruszewska J.S."/>
            <person name="Biernat P."/>
            <person name="Pawlowska J."/>
        </authorList>
    </citation>
    <scope>NUCLEOTIDE SEQUENCE [LARGE SCALE GENOMIC DNA]</scope>
    <source>
        <strain evidence="1 2">CBS 142.35</strain>
    </source>
</reference>